<accession>A0A0J0XFV9</accession>
<gene>
    <name evidence="1" type="ORF">CC85DRAFT_330341</name>
</gene>
<proteinExistence type="predicted"/>
<dbReference type="RefSeq" id="XP_018276437.1">
    <property type="nucleotide sequence ID" value="XM_018426919.1"/>
</dbReference>
<dbReference type="OrthoDB" id="3164835at2759"/>
<evidence type="ECO:0000313" key="2">
    <source>
        <dbReference type="Proteomes" id="UP000053611"/>
    </source>
</evidence>
<dbReference type="STRING" id="879819.A0A0J0XFV9"/>
<dbReference type="AlphaFoldDB" id="A0A0J0XFV9"/>
<evidence type="ECO:0008006" key="3">
    <source>
        <dbReference type="Google" id="ProtNLM"/>
    </source>
</evidence>
<keyword evidence="2" id="KW-1185">Reference proteome</keyword>
<dbReference type="EMBL" id="KQ087245">
    <property type="protein sequence ID" value="KLT39946.1"/>
    <property type="molecule type" value="Genomic_DNA"/>
</dbReference>
<dbReference type="GeneID" id="28987522"/>
<dbReference type="Proteomes" id="UP000053611">
    <property type="component" value="Unassembled WGS sequence"/>
</dbReference>
<protein>
    <recommendedName>
        <fullName evidence="3">BTB domain-containing protein</fullName>
    </recommendedName>
</protein>
<sequence>MTMTYTDDAQWTTGDIALLSTDGVRLRVPLKLQSASAKLRQAPPAALLRAPASAATLRQFLTLASSQSYTLGAWEDALPLVRFVVAFQAPALLEIILDAIRVSLVTNFTLGAFILAAAADSPALARDVIKAALDRRWGWVGGGVPGRAVLDPSGWPAYMHKTCPGVWAYALARAWKLTRVAEGQDEGELLGAAFERVLAQARAAPPAAASSDDETWTAGEWTLTSADGVRFHVPAYLLLYLSPVFRDMASIGSGPPSLEFTDSEIESAPVLRLLLHFVTTGSLSISAPAVEYNLEHVRALVLFLRKWQAGPALNHALLQVERAAERGQCCAMRAFMVAAAVEDADLLSALVAKHDAFFPASETEGVVGASVWDPAAWPLSMWTSCPPHYAAAVARAWGETRGSSARAREFPHAFRRGLEVG</sequence>
<reference evidence="1 2" key="1">
    <citation type="submission" date="2015-03" db="EMBL/GenBank/DDBJ databases">
        <title>Genomics and transcriptomics of the oil-accumulating basidiomycete yeast T. oleaginosus allow insights into substrate utilization and the diverse evolutionary trajectories of mating systems in fungi.</title>
        <authorList>
            <consortium name="DOE Joint Genome Institute"/>
            <person name="Kourist R."/>
            <person name="Kracht O."/>
            <person name="Bracharz F."/>
            <person name="Lipzen A."/>
            <person name="Nolan M."/>
            <person name="Ohm R."/>
            <person name="Grigoriev I."/>
            <person name="Sun S."/>
            <person name="Heitman J."/>
            <person name="Bruck T."/>
            <person name="Nowrousian M."/>
        </authorList>
    </citation>
    <scope>NUCLEOTIDE SEQUENCE [LARGE SCALE GENOMIC DNA]</scope>
    <source>
        <strain evidence="1 2">IBC0246</strain>
    </source>
</reference>
<organism evidence="1 2">
    <name type="scientific">Cutaneotrichosporon oleaginosum</name>
    <dbReference type="NCBI Taxonomy" id="879819"/>
    <lineage>
        <taxon>Eukaryota</taxon>
        <taxon>Fungi</taxon>
        <taxon>Dikarya</taxon>
        <taxon>Basidiomycota</taxon>
        <taxon>Agaricomycotina</taxon>
        <taxon>Tremellomycetes</taxon>
        <taxon>Trichosporonales</taxon>
        <taxon>Trichosporonaceae</taxon>
        <taxon>Cutaneotrichosporon</taxon>
    </lineage>
</organism>
<evidence type="ECO:0000313" key="1">
    <source>
        <dbReference type="EMBL" id="KLT39946.1"/>
    </source>
</evidence>
<name>A0A0J0XFV9_9TREE</name>